<evidence type="ECO:0000313" key="3">
    <source>
        <dbReference type="Proteomes" id="UP000236291"/>
    </source>
</evidence>
<evidence type="ECO:0000313" key="2">
    <source>
        <dbReference type="EMBL" id="PNY08498.1"/>
    </source>
</evidence>
<dbReference type="Proteomes" id="UP000236291">
    <property type="component" value="Unassembled WGS sequence"/>
</dbReference>
<organism evidence="2 3">
    <name type="scientific">Trifolium pratense</name>
    <name type="common">Red clover</name>
    <dbReference type="NCBI Taxonomy" id="57577"/>
    <lineage>
        <taxon>Eukaryota</taxon>
        <taxon>Viridiplantae</taxon>
        <taxon>Streptophyta</taxon>
        <taxon>Embryophyta</taxon>
        <taxon>Tracheophyta</taxon>
        <taxon>Spermatophyta</taxon>
        <taxon>Magnoliopsida</taxon>
        <taxon>eudicotyledons</taxon>
        <taxon>Gunneridae</taxon>
        <taxon>Pentapetalae</taxon>
        <taxon>rosids</taxon>
        <taxon>fabids</taxon>
        <taxon>Fabales</taxon>
        <taxon>Fabaceae</taxon>
        <taxon>Papilionoideae</taxon>
        <taxon>50 kb inversion clade</taxon>
        <taxon>NPAAA clade</taxon>
        <taxon>Hologalegina</taxon>
        <taxon>IRL clade</taxon>
        <taxon>Trifolieae</taxon>
        <taxon>Trifolium</taxon>
    </lineage>
</organism>
<protein>
    <submittedName>
        <fullName evidence="2">Uncharacterized protein</fullName>
    </submittedName>
</protein>
<reference evidence="2 3" key="1">
    <citation type="journal article" date="2014" name="Am. J. Bot.">
        <title>Genome assembly and annotation for red clover (Trifolium pratense; Fabaceae).</title>
        <authorList>
            <person name="Istvanek J."/>
            <person name="Jaros M."/>
            <person name="Krenek A."/>
            <person name="Repkova J."/>
        </authorList>
    </citation>
    <scope>NUCLEOTIDE SEQUENCE [LARGE SCALE GENOMIC DNA]</scope>
    <source>
        <strain evidence="3">cv. Tatra</strain>
        <tissue evidence="2">Young leaves</tissue>
    </source>
</reference>
<name>A0A2K3NZN9_TRIPR</name>
<sequence length="129" mass="14122">MYAIVKSPRDPIFTETAFAPRESADDYGECEFSLYWWDTYKPGKDRLETSSWGHGWDSDHNFYSWIPDPPPTTPKTASAATTTPKPKPETAATKTAASPYLVTDFPSTAGTPLTATAATALSLAHPSYK</sequence>
<reference evidence="2 3" key="2">
    <citation type="journal article" date="2017" name="Front. Plant Sci.">
        <title>Gene Classification and Mining of Molecular Markers Useful in Red Clover (Trifolium pratense) Breeding.</title>
        <authorList>
            <person name="Istvanek J."/>
            <person name="Dluhosova J."/>
            <person name="Dluhos P."/>
            <person name="Patkova L."/>
            <person name="Nedelnik J."/>
            <person name="Repkova J."/>
        </authorList>
    </citation>
    <scope>NUCLEOTIDE SEQUENCE [LARGE SCALE GENOMIC DNA]</scope>
    <source>
        <strain evidence="3">cv. Tatra</strain>
        <tissue evidence="2">Young leaves</tissue>
    </source>
</reference>
<gene>
    <name evidence="2" type="ORF">L195_g005024</name>
</gene>
<feature type="compositionally biased region" description="Low complexity" evidence="1">
    <location>
        <begin position="74"/>
        <end position="96"/>
    </location>
</feature>
<dbReference type="AlphaFoldDB" id="A0A2K3NZN9"/>
<evidence type="ECO:0000256" key="1">
    <source>
        <dbReference type="SAM" id="MobiDB-lite"/>
    </source>
</evidence>
<accession>A0A2K3NZN9</accession>
<feature type="region of interest" description="Disordered" evidence="1">
    <location>
        <begin position="65"/>
        <end position="96"/>
    </location>
</feature>
<comment type="caution">
    <text evidence="2">The sequence shown here is derived from an EMBL/GenBank/DDBJ whole genome shotgun (WGS) entry which is preliminary data.</text>
</comment>
<dbReference type="EMBL" id="ASHM01002550">
    <property type="protein sequence ID" value="PNY08498.1"/>
    <property type="molecule type" value="Genomic_DNA"/>
</dbReference>
<proteinExistence type="predicted"/>